<evidence type="ECO:0000256" key="1">
    <source>
        <dbReference type="SAM" id="Coils"/>
    </source>
</evidence>
<dbReference type="RefSeq" id="XP_017020417.1">
    <property type="nucleotide sequence ID" value="XM_017164928.3"/>
</dbReference>
<protein>
    <submittedName>
        <fullName evidence="3">Uncharacterized protein</fullName>
    </submittedName>
</protein>
<dbReference type="Proteomes" id="UP001652661">
    <property type="component" value="Chromosome 3R"/>
</dbReference>
<evidence type="ECO:0000313" key="3">
    <source>
        <dbReference type="RefSeq" id="XP_017020417.1"/>
    </source>
</evidence>
<feature type="coiled-coil region" evidence="1">
    <location>
        <begin position="35"/>
        <end position="62"/>
    </location>
</feature>
<proteinExistence type="predicted"/>
<dbReference type="AlphaFoldDB" id="A0A6P4HW24"/>
<keyword evidence="2" id="KW-1185">Reference proteome</keyword>
<evidence type="ECO:0000313" key="2">
    <source>
        <dbReference type="Proteomes" id="UP001652661"/>
    </source>
</evidence>
<name>A0A6P4HW24_DROKI</name>
<dbReference type="OMA" id="NTERIMD"/>
<dbReference type="Pfam" id="PF03670">
    <property type="entry name" value="UPF0184"/>
    <property type="match status" value="1"/>
</dbReference>
<sequence>MENEENQLQPVLNPIPSGDLWADLAEMTRNSEQLMESVTCRLNALNSALDRLEDRTDRVLVELRQLVGTENQVRRARDGCGDPGADE</sequence>
<accession>A0A6P4HW24</accession>
<gene>
    <name evidence="3" type="primary">LOC108073365</name>
</gene>
<dbReference type="GeneID" id="108073365"/>
<organism evidence="2 3">
    <name type="scientific">Drosophila kikkawai</name>
    <name type="common">Fruit fly</name>
    <dbReference type="NCBI Taxonomy" id="30033"/>
    <lineage>
        <taxon>Eukaryota</taxon>
        <taxon>Metazoa</taxon>
        <taxon>Ecdysozoa</taxon>
        <taxon>Arthropoda</taxon>
        <taxon>Hexapoda</taxon>
        <taxon>Insecta</taxon>
        <taxon>Pterygota</taxon>
        <taxon>Neoptera</taxon>
        <taxon>Endopterygota</taxon>
        <taxon>Diptera</taxon>
        <taxon>Brachycera</taxon>
        <taxon>Muscomorpha</taxon>
        <taxon>Ephydroidea</taxon>
        <taxon>Drosophilidae</taxon>
        <taxon>Drosophila</taxon>
        <taxon>Sophophora</taxon>
    </lineage>
</organism>
<keyword evidence="1" id="KW-0175">Coiled coil</keyword>
<reference evidence="3" key="1">
    <citation type="submission" date="2025-08" db="UniProtKB">
        <authorList>
            <consortium name="RefSeq"/>
        </authorList>
    </citation>
    <scope>IDENTIFICATION</scope>
    <source>
        <strain evidence="3">14028-0561.14</strain>
        <tissue evidence="3">Whole fly</tissue>
    </source>
</reference>
<dbReference type="OrthoDB" id="10050612at2759"/>